<keyword evidence="3" id="KW-0539">Nucleus</keyword>
<comment type="subcellular location">
    <subcellularLocation>
        <location evidence="1">Nucleus</location>
    </subcellularLocation>
</comment>
<feature type="region of interest" description="Disordered" evidence="4">
    <location>
        <begin position="93"/>
        <end position="458"/>
    </location>
</feature>
<comment type="caution">
    <text evidence="6">The sequence shown here is derived from an EMBL/GenBank/DDBJ whole genome shotgun (WGS) entry which is preliminary data.</text>
</comment>
<sequence>MDSSTALPFVVDDDDDPGSPTQVNEGRSYEQYEDPAALPAMPATQGPNAFLNDDNDNVDDGDDVLARSLGQNDTGAVNFDSLTSGGLDFESPVAQDAARRNGPSHYFLSANQNNNGDDDQQQNQQAAAHAPLIMGPETPGPPKNPFAGKFQTPLLPGSQLFAQTPFSAAAAFRQASPTSSRPSPSDLPMQGQQEDDDEDKTAHAGITSSSSPLKHRFLPLSPNNPVVEDTPARIAHILSTSSSSQPQPQPHFDTAATTPYLGGGSARPAATTTDSSSPMRPIKRGRPAPRPIAEYEPMRQSQERRRTAAALSRAGTGDGLSLHSASTSEDDDDVDDDDDGLASQRRRRLVQQKKEEGAKMLSTISMARRSLREDVVEVPASTKKGRAQPRSRSRQQHHQQQQQQQQQQQTSSPSRLLDVCPESDPQMTTAAAAAATGPASATKASPDDAPESEVYEGGSFTASMLEAYTAKTLPDTKTTPSSSAAASLPCIASTAEKPKGTMPPTRSSYHDSDAIPETSPVGRRPVSGWQDGPSPTDPLASSSGIESENVMATPDDVPQQRQQQQHQQSPPPKKPSPTLSALSQRHGPGRLPVAAQSSAGQETFREYNADTLTASSPVLSVPPPGPAFSAGPNGSQAADDDEMHVDKDRRSLLAASVSSSAGTSASDLSSLSATPSPPSREGTPITVNDSDLSVQGSEKRPVATLAEGRHSSPHRVQSHPRETAPIVPKPPTRVYGTKAKAAAVVGTREQALAGCAGSVREASPGPASASTLSLEKSVRSGRRSARGSATAKQPTSLSASTSRRSPAASKVFAGMLFAISFQSKHQGETVKEFHHRTEQAELLKQRIQEAGGRVLSDDFDELFNVPPVMTTAAAAAAHGDAVRDGDELQLRPEAAAVGFTALIADGHSRKVKYIQALALGLPCVAVRWAVTCLDRHALVDWAPYLLCAGPSSYLGDAIRSRSLAPYDARTARLADVVRQPTTGCTPTATPTRATGSTPRARRRRRRRAAPPPGAKSANAPARPSRAAVATAAAAAATTALWGLWG</sequence>
<dbReference type="PANTHER" id="PTHR15321:SF3">
    <property type="entry name" value="TP53-BINDING PROTEIN 1"/>
    <property type="match status" value="1"/>
</dbReference>
<dbReference type="InterPro" id="IPR036420">
    <property type="entry name" value="BRCT_dom_sf"/>
</dbReference>
<proteinExistence type="predicted"/>
<evidence type="ECO:0000313" key="7">
    <source>
        <dbReference type="Proteomes" id="UP000076874"/>
    </source>
</evidence>
<evidence type="ECO:0000256" key="3">
    <source>
        <dbReference type="ARBA" id="ARBA00023242"/>
    </source>
</evidence>
<dbReference type="OrthoDB" id="129353at2759"/>
<feature type="compositionally biased region" description="Low complexity" evidence="4">
    <location>
        <begin position="652"/>
        <end position="674"/>
    </location>
</feature>
<dbReference type="EMBL" id="AZHD01000004">
    <property type="protein sequence ID" value="OAA64436.1"/>
    <property type="molecule type" value="Genomic_DNA"/>
</dbReference>
<reference evidence="6 7" key="1">
    <citation type="journal article" date="2016" name="Genome Biol. Evol.">
        <title>Divergent and convergent evolution of fungal pathogenicity.</title>
        <authorList>
            <person name="Shang Y."/>
            <person name="Xiao G."/>
            <person name="Zheng P."/>
            <person name="Cen K."/>
            <person name="Zhan S."/>
            <person name="Wang C."/>
        </authorList>
    </citation>
    <scope>NUCLEOTIDE SEQUENCE [LARGE SCALE GENOMIC DNA]</scope>
    <source>
        <strain evidence="6 7">RCEF 264</strain>
    </source>
</reference>
<evidence type="ECO:0000256" key="4">
    <source>
        <dbReference type="SAM" id="MobiDB-lite"/>
    </source>
</evidence>
<feature type="compositionally biased region" description="Low complexity" evidence="4">
    <location>
        <begin position="786"/>
        <end position="804"/>
    </location>
</feature>
<keyword evidence="2" id="KW-0227">DNA damage</keyword>
<protein>
    <submittedName>
        <fullName evidence="6">Brct domain containing protein</fullName>
    </submittedName>
</protein>
<dbReference type="GO" id="GO:0042393">
    <property type="term" value="F:histone binding"/>
    <property type="evidence" value="ECO:0007669"/>
    <property type="project" value="TreeGrafter"/>
</dbReference>
<keyword evidence="7" id="KW-1185">Reference proteome</keyword>
<dbReference type="SUPFAM" id="SSF52113">
    <property type="entry name" value="BRCT domain"/>
    <property type="match status" value="1"/>
</dbReference>
<dbReference type="Gene3D" id="3.40.50.10190">
    <property type="entry name" value="BRCT domain"/>
    <property type="match status" value="1"/>
</dbReference>
<dbReference type="InterPro" id="IPR047252">
    <property type="entry name" value="TP53BP1-like"/>
</dbReference>
<dbReference type="PROSITE" id="PS50172">
    <property type="entry name" value="BRCT"/>
    <property type="match status" value="1"/>
</dbReference>
<feature type="compositionally biased region" description="Low complexity" evidence="4">
    <location>
        <begin position="428"/>
        <end position="444"/>
    </location>
</feature>
<feature type="compositionally biased region" description="Polar residues" evidence="4">
    <location>
        <begin position="685"/>
        <end position="696"/>
    </location>
</feature>
<dbReference type="GO" id="GO:0005634">
    <property type="term" value="C:nucleus"/>
    <property type="evidence" value="ECO:0007669"/>
    <property type="project" value="UniProtKB-SubCell"/>
</dbReference>
<dbReference type="InterPro" id="IPR001357">
    <property type="entry name" value="BRCT_dom"/>
</dbReference>
<name>A0A167X200_9HYPO</name>
<feature type="compositionally biased region" description="Low complexity" evidence="4">
    <location>
        <begin position="398"/>
        <end position="409"/>
    </location>
</feature>
<feature type="region of interest" description="Disordered" evidence="4">
    <location>
        <begin position="474"/>
        <end position="733"/>
    </location>
</feature>
<feature type="region of interest" description="Disordered" evidence="4">
    <location>
        <begin position="980"/>
        <end position="1025"/>
    </location>
</feature>
<dbReference type="GO" id="GO:0000077">
    <property type="term" value="P:DNA damage checkpoint signaling"/>
    <property type="evidence" value="ECO:0007669"/>
    <property type="project" value="TreeGrafter"/>
</dbReference>
<dbReference type="PANTHER" id="PTHR15321">
    <property type="entry name" value="TUMOR SUPPRESSOR P53-BINDING PROTEIN 1"/>
    <property type="match status" value="1"/>
</dbReference>
<evidence type="ECO:0000256" key="1">
    <source>
        <dbReference type="ARBA" id="ARBA00004123"/>
    </source>
</evidence>
<evidence type="ECO:0000259" key="5">
    <source>
        <dbReference type="PROSITE" id="PS50172"/>
    </source>
</evidence>
<accession>A0A167X200</accession>
<feature type="compositionally biased region" description="Low complexity" evidence="4">
    <location>
        <begin position="110"/>
        <end position="130"/>
    </location>
</feature>
<feature type="compositionally biased region" description="Basic residues" evidence="4">
    <location>
        <begin position="383"/>
        <end position="397"/>
    </location>
</feature>
<feature type="compositionally biased region" description="Low complexity" evidence="4">
    <location>
        <begin position="1014"/>
        <end position="1025"/>
    </location>
</feature>
<gene>
    <name evidence="6" type="ORF">SPI_03083</name>
</gene>
<feature type="domain" description="BRCT" evidence="5">
    <location>
        <begin position="807"/>
        <end position="946"/>
    </location>
</feature>
<feature type="compositionally biased region" description="Low complexity" evidence="4">
    <location>
        <begin position="559"/>
        <end position="568"/>
    </location>
</feature>
<evidence type="ECO:0000256" key="2">
    <source>
        <dbReference type="ARBA" id="ARBA00022763"/>
    </source>
</evidence>
<organism evidence="6 7">
    <name type="scientific">Niveomyces insectorum RCEF 264</name>
    <dbReference type="NCBI Taxonomy" id="1081102"/>
    <lineage>
        <taxon>Eukaryota</taxon>
        <taxon>Fungi</taxon>
        <taxon>Dikarya</taxon>
        <taxon>Ascomycota</taxon>
        <taxon>Pezizomycotina</taxon>
        <taxon>Sordariomycetes</taxon>
        <taxon>Hypocreomycetidae</taxon>
        <taxon>Hypocreales</taxon>
        <taxon>Cordycipitaceae</taxon>
        <taxon>Niveomyces</taxon>
    </lineage>
</organism>
<dbReference type="GO" id="GO:0045944">
    <property type="term" value="P:positive regulation of transcription by RNA polymerase II"/>
    <property type="evidence" value="ECO:0007669"/>
    <property type="project" value="TreeGrafter"/>
</dbReference>
<feature type="compositionally biased region" description="Basic residues" evidence="4">
    <location>
        <begin position="999"/>
        <end position="1008"/>
    </location>
</feature>
<dbReference type="STRING" id="1081102.A0A167X200"/>
<feature type="region of interest" description="Disordered" evidence="4">
    <location>
        <begin position="758"/>
        <end position="804"/>
    </location>
</feature>
<evidence type="ECO:0000313" key="6">
    <source>
        <dbReference type="EMBL" id="OAA64436.1"/>
    </source>
</evidence>
<feature type="region of interest" description="Disordered" evidence="4">
    <location>
        <begin position="1"/>
        <end position="61"/>
    </location>
</feature>
<dbReference type="InterPro" id="IPR047249">
    <property type="entry name" value="BRCT_p53bp1-like_rpt1"/>
</dbReference>
<feature type="compositionally biased region" description="Acidic residues" evidence="4">
    <location>
        <begin position="328"/>
        <end position="340"/>
    </location>
</feature>
<feature type="compositionally biased region" description="Low complexity" evidence="4">
    <location>
        <begin position="980"/>
        <end position="998"/>
    </location>
</feature>
<dbReference type="CDD" id="cd17745">
    <property type="entry name" value="BRCT_p53bp1_rpt1"/>
    <property type="match status" value="1"/>
</dbReference>
<dbReference type="Proteomes" id="UP000076874">
    <property type="component" value="Unassembled WGS sequence"/>
</dbReference>
<dbReference type="AlphaFoldDB" id="A0A167X200"/>